<dbReference type="Proteomes" id="UP000609346">
    <property type="component" value="Unassembled WGS sequence"/>
</dbReference>
<comment type="caution">
    <text evidence="2">The sequence shown here is derived from an EMBL/GenBank/DDBJ whole genome shotgun (WGS) entry which is preliminary data.</text>
</comment>
<keyword evidence="3" id="KW-1185">Reference proteome</keyword>
<dbReference type="PRINTS" id="PR00081">
    <property type="entry name" value="GDHRDH"/>
</dbReference>
<accession>A0ABR8N0X6</accession>
<sequence length="301" mass="32439">MNGLNQEDYAGVKGQYALITGATSGIGLAAAYALAARGMNLGIVARNEAKADEVAARLRASCSESINVDVFIADLSSQHSIRDVADQIAAKCPKIDRLINNAGAMFVERRLTADGLEMTWAVNHMAPFLLTTLLLERGMLAEHARIITTSSHGHKMARKGISFEDLSGKRQFGLLGKMTGGPNFRYGETKLANILFTSELAQRLEGTGITAYSFDPGLVSTNFNQDNGLLARMTMAVMKRFASTAEHGAETLVWLAETDAANLANGGYYADKQVRIPSAAARDKEAAKRLWEVSEAQVHVS</sequence>
<evidence type="ECO:0000256" key="1">
    <source>
        <dbReference type="ARBA" id="ARBA00023002"/>
    </source>
</evidence>
<reference evidence="2 3" key="1">
    <citation type="submission" date="2020-09" db="EMBL/GenBank/DDBJ databases">
        <title>Paenibacillus sp. strain PR3 16S rRNA gene Genome sequencing and assembly.</title>
        <authorList>
            <person name="Kim J."/>
        </authorList>
    </citation>
    <scope>NUCLEOTIDE SEQUENCE [LARGE SCALE GENOMIC DNA]</scope>
    <source>
        <strain evidence="2 3">PR3</strain>
    </source>
</reference>
<dbReference type="PANTHER" id="PTHR43157">
    <property type="entry name" value="PHOSPHATIDYLINOSITOL-GLYCAN BIOSYNTHESIS CLASS F PROTEIN-RELATED"/>
    <property type="match status" value="1"/>
</dbReference>
<dbReference type="Gene3D" id="3.40.50.720">
    <property type="entry name" value="NAD(P)-binding Rossmann-like Domain"/>
    <property type="match status" value="1"/>
</dbReference>
<dbReference type="InterPro" id="IPR036291">
    <property type="entry name" value="NAD(P)-bd_dom_sf"/>
</dbReference>
<dbReference type="CDD" id="cd05327">
    <property type="entry name" value="retinol-DH_like_SDR_c_like"/>
    <property type="match status" value="1"/>
</dbReference>
<dbReference type="EMBL" id="JACXZA010000004">
    <property type="protein sequence ID" value="MBD3920444.1"/>
    <property type="molecule type" value="Genomic_DNA"/>
</dbReference>
<dbReference type="SUPFAM" id="SSF51735">
    <property type="entry name" value="NAD(P)-binding Rossmann-fold domains"/>
    <property type="match status" value="1"/>
</dbReference>
<organism evidence="2 3">
    <name type="scientific">Paenibacillus terricola</name>
    <dbReference type="NCBI Taxonomy" id="2763503"/>
    <lineage>
        <taxon>Bacteria</taxon>
        <taxon>Bacillati</taxon>
        <taxon>Bacillota</taxon>
        <taxon>Bacilli</taxon>
        <taxon>Bacillales</taxon>
        <taxon>Paenibacillaceae</taxon>
        <taxon>Paenibacillus</taxon>
    </lineage>
</organism>
<gene>
    <name evidence="2" type="ORF">H8B09_16905</name>
</gene>
<name>A0ABR8N0X6_9BACL</name>
<keyword evidence="1" id="KW-0560">Oxidoreductase</keyword>
<proteinExistence type="predicted"/>
<evidence type="ECO:0000313" key="2">
    <source>
        <dbReference type="EMBL" id="MBD3920444.1"/>
    </source>
</evidence>
<dbReference type="RefSeq" id="WP_191204742.1">
    <property type="nucleotide sequence ID" value="NZ_JACXZA010000004.1"/>
</dbReference>
<dbReference type="InterPro" id="IPR002347">
    <property type="entry name" value="SDR_fam"/>
</dbReference>
<dbReference type="PANTHER" id="PTHR43157:SF31">
    <property type="entry name" value="PHOSPHATIDYLINOSITOL-GLYCAN BIOSYNTHESIS CLASS F PROTEIN"/>
    <property type="match status" value="1"/>
</dbReference>
<protein>
    <submittedName>
        <fullName evidence="2">SDR family oxidoreductase</fullName>
    </submittedName>
</protein>
<evidence type="ECO:0000313" key="3">
    <source>
        <dbReference type="Proteomes" id="UP000609346"/>
    </source>
</evidence>
<dbReference type="Pfam" id="PF00106">
    <property type="entry name" value="adh_short"/>
    <property type="match status" value="1"/>
</dbReference>